<dbReference type="PANTHER" id="PTHR48073:SF2">
    <property type="entry name" value="O-SUCCINYLBENZOATE SYNTHASE"/>
    <property type="match status" value="1"/>
</dbReference>
<dbReference type="CDD" id="cd03320">
    <property type="entry name" value="OSBS"/>
    <property type="match status" value="1"/>
</dbReference>
<dbReference type="SUPFAM" id="SSF51604">
    <property type="entry name" value="Enolase C-terminal domain-like"/>
    <property type="match status" value="1"/>
</dbReference>
<keyword evidence="4" id="KW-1185">Reference proteome</keyword>
<dbReference type="RefSeq" id="WP_208233330.1">
    <property type="nucleotide sequence ID" value="NZ_JAGEVG010000008.1"/>
</dbReference>
<dbReference type="PROSITE" id="PS00909">
    <property type="entry name" value="MR_MLE_2"/>
    <property type="match status" value="1"/>
</dbReference>
<proteinExistence type="predicted"/>
<dbReference type="SFLD" id="SFLDG00180">
    <property type="entry name" value="muconate_cycloisomerase"/>
    <property type="match status" value="1"/>
</dbReference>
<sequence length="344" mass="38679">MTATYQKHTLNFKQASGTSRGILKTKDTWFIMIASEGKKGIGECGMFRGLSVDDRPDFESVLSWVCKNIFLGKDVLLSKLQEFPSIQFGLEMAFLDFESETDFELFPSKFTNGDDAIPINGLIWMGSEAFMREQITSKIDEGFTCIKLKIGAIDFQTELDLLKSIRTHFSATDIELRVDANGAFSPDEALEKLKRLSDYHLHSIEQPIRQGQVEEMARLCQTTPLDIALDEELIGIFDLSDKYDLLQTIKPQYIILKPTLVGGFHGSNSWIEAAKDGKIDYWITSALESNVGLNAIAQWTYTLQNDRPQGLGTGSLFANNIASPLEVKNGTLQYNKKTNWNFNL</sequence>
<dbReference type="InterPro" id="IPR029017">
    <property type="entry name" value="Enolase-like_N"/>
</dbReference>
<comment type="caution">
    <text evidence="3">The sequence shown here is derived from an EMBL/GenBank/DDBJ whole genome shotgun (WGS) entry which is preliminary data.</text>
</comment>
<dbReference type="InterPro" id="IPR018110">
    <property type="entry name" value="Mandel_Rmase/mucon_lact_enz_CS"/>
</dbReference>
<reference evidence="3 4" key="1">
    <citation type="submission" date="2021-03" db="EMBL/GenBank/DDBJ databases">
        <title>Gelidibacter sp. nov., isolated from costal sediment.</title>
        <authorList>
            <person name="Lun K.-Y."/>
        </authorList>
    </citation>
    <scope>NUCLEOTIDE SEQUENCE [LARGE SCALE GENOMIC DNA]</scope>
    <source>
        <strain evidence="3 4">DF109</strain>
    </source>
</reference>
<dbReference type="PANTHER" id="PTHR48073">
    <property type="entry name" value="O-SUCCINYLBENZOATE SYNTHASE-RELATED"/>
    <property type="match status" value="1"/>
</dbReference>
<evidence type="ECO:0000256" key="1">
    <source>
        <dbReference type="ARBA" id="ARBA00022723"/>
    </source>
</evidence>
<accession>A0ABS3SR63</accession>
<dbReference type="SFLD" id="SFLDF00009">
    <property type="entry name" value="o-succinylbenzoate_synthase"/>
    <property type="match status" value="1"/>
</dbReference>
<dbReference type="EMBL" id="JAGEVG010000008">
    <property type="protein sequence ID" value="MBO3098185.1"/>
    <property type="molecule type" value="Genomic_DNA"/>
</dbReference>
<organism evidence="3 4">
    <name type="scientific">Gelidibacter pelagius</name>
    <dbReference type="NCBI Taxonomy" id="2819985"/>
    <lineage>
        <taxon>Bacteria</taxon>
        <taxon>Pseudomonadati</taxon>
        <taxon>Bacteroidota</taxon>
        <taxon>Flavobacteriia</taxon>
        <taxon>Flavobacteriales</taxon>
        <taxon>Flavobacteriaceae</taxon>
        <taxon>Gelidibacter</taxon>
    </lineage>
</organism>
<dbReference type="Gene3D" id="3.20.20.120">
    <property type="entry name" value="Enolase-like C-terminal domain"/>
    <property type="match status" value="1"/>
</dbReference>
<dbReference type="Gene3D" id="3.30.390.10">
    <property type="entry name" value="Enolase-like, N-terminal domain"/>
    <property type="match status" value="1"/>
</dbReference>
<dbReference type="Proteomes" id="UP000681315">
    <property type="component" value="Unassembled WGS sequence"/>
</dbReference>
<dbReference type="Pfam" id="PF13378">
    <property type="entry name" value="MR_MLE_C"/>
    <property type="match status" value="1"/>
</dbReference>
<evidence type="ECO:0000259" key="2">
    <source>
        <dbReference type="SMART" id="SM00922"/>
    </source>
</evidence>
<feature type="domain" description="Mandelate racemase/muconate lactonizing enzyme C-terminal" evidence="2">
    <location>
        <begin position="128"/>
        <end position="226"/>
    </location>
</feature>
<dbReference type="SFLD" id="SFLDS00001">
    <property type="entry name" value="Enolase"/>
    <property type="match status" value="1"/>
</dbReference>
<name>A0ABS3SR63_9FLAO</name>
<dbReference type="InterPro" id="IPR013342">
    <property type="entry name" value="Mandelate_racemase_C"/>
</dbReference>
<dbReference type="InterPro" id="IPR036849">
    <property type="entry name" value="Enolase-like_C_sf"/>
</dbReference>
<dbReference type="InterPro" id="IPR029065">
    <property type="entry name" value="Enolase_C-like"/>
</dbReference>
<evidence type="ECO:0000313" key="4">
    <source>
        <dbReference type="Proteomes" id="UP000681315"/>
    </source>
</evidence>
<gene>
    <name evidence="3" type="ORF">J4051_07900</name>
</gene>
<protein>
    <submittedName>
        <fullName evidence="3">O-succinylbenzoate synthase</fullName>
    </submittedName>
</protein>
<dbReference type="SMART" id="SM00922">
    <property type="entry name" value="MR_MLE"/>
    <property type="match status" value="1"/>
</dbReference>
<dbReference type="SUPFAM" id="SSF54826">
    <property type="entry name" value="Enolase N-terminal domain-like"/>
    <property type="match status" value="1"/>
</dbReference>
<keyword evidence="1" id="KW-0479">Metal-binding</keyword>
<evidence type="ECO:0000313" key="3">
    <source>
        <dbReference type="EMBL" id="MBO3098185.1"/>
    </source>
</evidence>